<proteinExistence type="predicted"/>
<name>A0A2C6CQ12_9GAMM</name>
<reference evidence="4" key="1">
    <citation type="submission" date="2017-09" db="EMBL/GenBank/DDBJ databases">
        <title>FDA dAtabase for Regulatory Grade micrObial Sequences (FDA-ARGOS): Supporting development and validation of Infectious Disease Dx tests.</title>
        <authorList>
            <person name="Minogue T."/>
            <person name="Wolcott M."/>
            <person name="Wasieloski L."/>
            <person name="Aguilar W."/>
            <person name="Moore D."/>
            <person name="Tallon L."/>
            <person name="Sadzewicz L."/>
            <person name="Ott S."/>
            <person name="Zhao X."/>
            <person name="Nagaraj S."/>
            <person name="Vavikolanu K."/>
            <person name="Aluvathingal J."/>
            <person name="Nadendla S."/>
            <person name="Sichtig H."/>
        </authorList>
    </citation>
    <scope>NUCLEOTIDE SEQUENCE [LARGE SCALE GENOMIC DNA]</scope>
    <source>
        <strain evidence="4">FDAARGOS_387</strain>
    </source>
</reference>
<keyword evidence="4" id="KW-1185">Reference proteome</keyword>
<organism evidence="3 4">
    <name type="scientific">Budvicia aquatica</name>
    <dbReference type="NCBI Taxonomy" id="82979"/>
    <lineage>
        <taxon>Bacteria</taxon>
        <taxon>Pseudomonadati</taxon>
        <taxon>Pseudomonadota</taxon>
        <taxon>Gammaproteobacteria</taxon>
        <taxon>Enterobacterales</taxon>
        <taxon>Budviciaceae</taxon>
        <taxon>Budvicia</taxon>
    </lineage>
</organism>
<dbReference type="PANTHER" id="PTHR30388">
    <property type="entry name" value="ALDEHYDE OXIDOREDUCTASE MOLYBDENUM COFACTOR ASSEMBLY PROTEIN"/>
    <property type="match status" value="1"/>
</dbReference>
<protein>
    <submittedName>
        <fullName evidence="3">XshC-Cox1 family protein</fullName>
    </submittedName>
</protein>
<dbReference type="EMBL" id="PDDX01000001">
    <property type="protein sequence ID" value="PHI28749.1"/>
    <property type="molecule type" value="Genomic_DNA"/>
</dbReference>
<comment type="caution">
    <text evidence="3">The sequence shown here is derived from an EMBL/GenBank/DDBJ whole genome shotgun (WGS) entry which is preliminary data.</text>
</comment>
<evidence type="ECO:0000259" key="1">
    <source>
        <dbReference type="Pfam" id="PF02625"/>
    </source>
</evidence>
<dbReference type="InterPro" id="IPR036291">
    <property type="entry name" value="NAD(P)-bd_dom_sf"/>
</dbReference>
<evidence type="ECO:0000259" key="2">
    <source>
        <dbReference type="Pfam" id="PF13478"/>
    </source>
</evidence>
<dbReference type="RefSeq" id="WP_029095081.1">
    <property type="nucleotide sequence ID" value="NZ_PDDX01000001.1"/>
</dbReference>
<accession>A0A2C6CQ12</accession>
<dbReference type="PANTHER" id="PTHR30388:SF4">
    <property type="entry name" value="MOLYBDENUM COFACTOR INSERTION CHAPERONE PAOD"/>
    <property type="match status" value="1"/>
</dbReference>
<feature type="domain" description="XdhC- CoxI" evidence="1">
    <location>
        <begin position="15"/>
        <end position="82"/>
    </location>
</feature>
<dbReference type="Proteomes" id="UP000224974">
    <property type="component" value="Unassembled WGS sequence"/>
</dbReference>
<dbReference type="STRING" id="1111728.GCA_000427805_02378"/>
<feature type="domain" description="XdhC Rossmann" evidence="2">
    <location>
        <begin position="169"/>
        <end position="311"/>
    </location>
</feature>
<dbReference type="Pfam" id="PF13478">
    <property type="entry name" value="XdhC_C"/>
    <property type="match status" value="1"/>
</dbReference>
<sequence>MQHMELDVIQRSIGWIEQQQPIWLCTVLNTYGSSPRGPGAMMSAISGGQFSGSLSGGCVEDDFLERIANGEFTQPSQIVRYGAGSPRTSVTLPCGGSIDVLVEYLLPNEESLNHLRHIEGALRGQGQWVKRVMVPQASQLPEPCQRGSGPVVEHQGDSVTIYLGAVTRVIIAGLSSVGQYCAQFAAALGFEVVICEPRREVIDNFAHLDMPVLEIFPARYIEQGGVHTNTAIVALTHDPRMDDLTMMEAVRTPAFYIGAMGSETTSAKRRQRLTDIGELTLTELDRIHAPIGLPIGSKTPAEIGIAVVADIVRVKNGM</sequence>
<evidence type="ECO:0000313" key="3">
    <source>
        <dbReference type="EMBL" id="PHI28749.1"/>
    </source>
</evidence>
<dbReference type="InterPro" id="IPR052698">
    <property type="entry name" value="MoCofactor_Util/Proc"/>
</dbReference>
<dbReference type="InterPro" id="IPR003777">
    <property type="entry name" value="XdhC_CoxI"/>
</dbReference>
<dbReference type="AlphaFoldDB" id="A0A2C6CQ12"/>
<gene>
    <name evidence="3" type="ORF">CRN84_05170</name>
</gene>
<dbReference type="Gene3D" id="3.40.50.720">
    <property type="entry name" value="NAD(P)-binding Rossmann-like Domain"/>
    <property type="match status" value="1"/>
</dbReference>
<dbReference type="Pfam" id="PF02625">
    <property type="entry name" value="XdhC_CoxI"/>
    <property type="match status" value="1"/>
</dbReference>
<dbReference type="OrthoDB" id="9815497at2"/>
<dbReference type="InterPro" id="IPR027051">
    <property type="entry name" value="XdhC_Rossmann_dom"/>
</dbReference>
<dbReference type="SUPFAM" id="SSF51735">
    <property type="entry name" value="NAD(P)-binding Rossmann-fold domains"/>
    <property type="match status" value="1"/>
</dbReference>
<evidence type="ECO:0000313" key="4">
    <source>
        <dbReference type="Proteomes" id="UP000224974"/>
    </source>
</evidence>